<evidence type="ECO:0000313" key="2">
    <source>
        <dbReference type="Proteomes" id="UP000499080"/>
    </source>
</evidence>
<dbReference type="Proteomes" id="UP000499080">
    <property type="component" value="Unassembled WGS sequence"/>
</dbReference>
<gene>
    <name evidence="1" type="ORF">AVEN_19559_1</name>
</gene>
<organism evidence="1 2">
    <name type="scientific">Araneus ventricosus</name>
    <name type="common">Orbweaver spider</name>
    <name type="synonym">Epeira ventricosa</name>
    <dbReference type="NCBI Taxonomy" id="182803"/>
    <lineage>
        <taxon>Eukaryota</taxon>
        <taxon>Metazoa</taxon>
        <taxon>Ecdysozoa</taxon>
        <taxon>Arthropoda</taxon>
        <taxon>Chelicerata</taxon>
        <taxon>Arachnida</taxon>
        <taxon>Araneae</taxon>
        <taxon>Araneomorphae</taxon>
        <taxon>Entelegynae</taxon>
        <taxon>Araneoidea</taxon>
        <taxon>Araneidae</taxon>
        <taxon>Araneus</taxon>
    </lineage>
</organism>
<accession>A0A4Y2R121</accession>
<name>A0A4Y2R121_ARAVE</name>
<dbReference type="EMBL" id="BGPR01015447">
    <property type="protein sequence ID" value="GBN69271.1"/>
    <property type="molecule type" value="Genomic_DNA"/>
</dbReference>
<protein>
    <submittedName>
        <fullName evidence="1">Uncharacterized protein</fullName>
    </submittedName>
</protein>
<sequence length="200" mass="22375">MPWLIPLGHGRVVGAVELINRQLSMSCGSLHNRTCAQGAKCPYLKCMMGSPSCVYGCLRKREGISDGYRYHTTKALSYALTMRMFYADGVVALQAVQIFQPIHLGGTFTDTPCKLHNRSLRAPRATALTPTPAFKNGTRSFSPTCLYFVVYASVRESRSLYHVFWFYDPTPQCKTNEDGNPNFSTTPRQFSMDFGIDDGF</sequence>
<proteinExistence type="predicted"/>
<reference evidence="1 2" key="1">
    <citation type="journal article" date="2019" name="Sci. Rep.">
        <title>Orb-weaving spider Araneus ventricosus genome elucidates the spidroin gene catalogue.</title>
        <authorList>
            <person name="Kono N."/>
            <person name="Nakamura H."/>
            <person name="Ohtoshi R."/>
            <person name="Moran D.A.P."/>
            <person name="Shinohara A."/>
            <person name="Yoshida Y."/>
            <person name="Fujiwara M."/>
            <person name="Mori M."/>
            <person name="Tomita M."/>
            <person name="Arakawa K."/>
        </authorList>
    </citation>
    <scope>NUCLEOTIDE SEQUENCE [LARGE SCALE GENOMIC DNA]</scope>
</reference>
<keyword evidence="2" id="KW-1185">Reference proteome</keyword>
<comment type="caution">
    <text evidence="1">The sequence shown here is derived from an EMBL/GenBank/DDBJ whole genome shotgun (WGS) entry which is preliminary data.</text>
</comment>
<evidence type="ECO:0000313" key="1">
    <source>
        <dbReference type="EMBL" id="GBN69271.1"/>
    </source>
</evidence>
<dbReference type="AlphaFoldDB" id="A0A4Y2R121"/>